<dbReference type="CDD" id="cd11065">
    <property type="entry name" value="CYP64-like"/>
    <property type="match status" value="1"/>
</dbReference>
<comment type="cofactor">
    <cofactor evidence="1 9">
        <name>heme</name>
        <dbReference type="ChEBI" id="CHEBI:30413"/>
    </cofactor>
</comment>
<comment type="caution">
    <text evidence="12">The sequence shown here is derived from an EMBL/GenBank/DDBJ whole genome shotgun (WGS) entry which is preliminary data.</text>
</comment>
<evidence type="ECO:0000256" key="5">
    <source>
        <dbReference type="ARBA" id="ARBA00022723"/>
    </source>
</evidence>
<keyword evidence="4 9" id="KW-0349">Heme</keyword>
<evidence type="ECO:0008006" key="14">
    <source>
        <dbReference type="Google" id="ProtNLM"/>
    </source>
</evidence>
<evidence type="ECO:0000313" key="12">
    <source>
        <dbReference type="EMBL" id="KAK7047907.1"/>
    </source>
</evidence>
<dbReference type="GO" id="GO:0004497">
    <property type="term" value="F:monooxygenase activity"/>
    <property type="evidence" value="ECO:0007669"/>
    <property type="project" value="UniProtKB-KW"/>
</dbReference>
<evidence type="ECO:0000256" key="10">
    <source>
        <dbReference type="RuleBase" id="RU000461"/>
    </source>
</evidence>
<dbReference type="EMBL" id="JAYKXP010000018">
    <property type="protein sequence ID" value="KAK7047907.1"/>
    <property type="molecule type" value="Genomic_DNA"/>
</dbReference>
<evidence type="ECO:0000256" key="1">
    <source>
        <dbReference type="ARBA" id="ARBA00001971"/>
    </source>
</evidence>
<keyword evidence="7 9" id="KW-0408">Iron</keyword>
<organism evidence="12 13">
    <name type="scientific">Paramarasmius palmivorus</name>
    <dbReference type="NCBI Taxonomy" id="297713"/>
    <lineage>
        <taxon>Eukaryota</taxon>
        <taxon>Fungi</taxon>
        <taxon>Dikarya</taxon>
        <taxon>Basidiomycota</taxon>
        <taxon>Agaricomycotina</taxon>
        <taxon>Agaricomycetes</taxon>
        <taxon>Agaricomycetidae</taxon>
        <taxon>Agaricales</taxon>
        <taxon>Marasmiineae</taxon>
        <taxon>Marasmiaceae</taxon>
        <taxon>Paramarasmius</taxon>
    </lineage>
</organism>
<accession>A0AAW0DBG9</accession>
<dbReference type="Gene3D" id="1.10.630.10">
    <property type="entry name" value="Cytochrome P450"/>
    <property type="match status" value="1"/>
</dbReference>
<dbReference type="PANTHER" id="PTHR46300:SF7">
    <property type="entry name" value="P450, PUTATIVE (EUROFUNG)-RELATED"/>
    <property type="match status" value="1"/>
</dbReference>
<keyword evidence="11" id="KW-0732">Signal</keyword>
<evidence type="ECO:0000256" key="2">
    <source>
        <dbReference type="ARBA" id="ARBA00005179"/>
    </source>
</evidence>
<keyword evidence="5 9" id="KW-0479">Metal-binding</keyword>
<evidence type="ECO:0000256" key="3">
    <source>
        <dbReference type="ARBA" id="ARBA00010617"/>
    </source>
</evidence>
<protein>
    <recommendedName>
        <fullName evidence="14">Cytochrome P450</fullName>
    </recommendedName>
</protein>
<name>A0AAW0DBG9_9AGAR</name>
<evidence type="ECO:0000256" key="4">
    <source>
        <dbReference type="ARBA" id="ARBA00022617"/>
    </source>
</evidence>
<dbReference type="GO" id="GO:0005506">
    <property type="term" value="F:iron ion binding"/>
    <property type="evidence" value="ECO:0007669"/>
    <property type="project" value="InterPro"/>
</dbReference>
<evidence type="ECO:0000313" key="13">
    <source>
        <dbReference type="Proteomes" id="UP001383192"/>
    </source>
</evidence>
<comment type="pathway">
    <text evidence="2">Secondary metabolite biosynthesis.</text>
</comment>
<feature type="binding site" description="axial binding residue" evidence="9">
    <location>
        <position position="441"/>
    </location>
    <ligand>
        <name>heme</name>
        <dbReference type="ChEBI" id="CHEBI:30413"/>
    </ligand>
    <ligandPart>
        <name>Fe</name>
        <dbReference type="ChEBI" id="CHEBI:18248"/>
    </ligandPart>
</feature>
<feature type="chain" id="PRO_5044012954" description="Cytochrome P450" evidence="11">
    <location>
        <begin position="19"/>
        <end position="510"/>
    </location>
</feature>
<dbReference type="GO" id="GO:0020037">
    <property type="term" value="F:heme binding"/>
    <property type="evidence" value="ECO:0007669"/>
    <property type="project" value="InterPro"/>
</dbReference>
<dbReference type="InterPro" id="IPR036396">
    <property type="entry name" value="Cyt_P450_sf"/>
</dbReference>
<evidence type="ECO:0000256" key="9">
    <source>
        <dbReference type="PIRSR" id="PIRSR602401-1"/>
    </source>
</evidence>
<evidence type="ECO:0000256" key="6">
    <source>
        <dbReference type="ARBA" id="ARBA00023002"/>
    </source>
</evidence>
<dbReference type="PRINTS" id="PR00463">
    <property type="entry name" value="EP450I"/>
</dbReference>
<dbReference type="InterPro" id="IPR050364">
    <property type="entry name" value="Cytochrome_P450_fung"/>
</dbReference>
<dbReference type="PROSITE" id="PS00086">
    <property type="entry name" value="CYTOCHROME_P450"/>
    <property type="match status" value="1"/>
</dbReference>
<feature type="signal peptide" evidence="11">
    <location>
        <begin position="1"/>
        <end position="18"/>
    </location>
</feature>
<keyword evidence="13" id="KW-1185">Reference proteome</keyword>
<dbReference type="AlphaFoldDB" id="A0AAW0DBG9"/>
<sequence length="510" mass="57816">MFSPAIFALLVVFAYIAARLRSRDGIRKSPPGPKGLPFIGNALQIPNDRQWLTWEQWRRDYGDIIQITVLGQPNIILSSLKAANDLLETRGNVYSDRPGAVMAGELVGWNRGLGYSPYHSPRFREFRRLFQQFIGPRACIEKEMRETLERENLRLIVKLLEDPKQFAEYARDSPSSTILLLSYGYSTHMGDPLHLVKIAEEAMSGFALASEPGRWWVDSFPILKHVPGASFKRTAAKMRQDLDKLYDVPYEYVKRKLVNGAPISSFVSTYLDEKESTSVTPTLTEQDDELVKAFAASLYSGGAETSPSAIISFILAMCMYPDVQARAQAEIDKYLADEGKVLPSLEDRDKVELEYVMGVMLEVWRWNPSVPLGLPHLATQDDVYNGYFIEKGTVVWANIWSILHDEELFPNPFEFKPERYISNPKAKEAVGVAFGFGRRLCPGVHLAEHSIWLFIATALAVFEFKFPDQKKQEVEYHGFISHPSPFSCDIKPRNKEIGGHVKSRLENLDV</sequence>
<evidence type="ECO:0000256" key="7">
    <source>
        <dbReference type="ARBA" id="ARBA00023004"/>
    </source>
</evidence>
<evidence type="ECO:0000256" key="11">
    <source>
        <dbReference type="SAM" id="SignalP"/>
    </source>
</evidence>
<evidence type="ECO:0000256" key="8">
    <source>
        <dbReference type="ARBA" id="ARBA00023033"/>
    </source>
</evidence>
<keyword evidence="8 10" id="KW-0503">Monooxygenase</keyword>
<keyword evidence="6 10" id="KW-0560">Oxidoreductase</keyword>
<proteinExistence type="inferred from homology"/>
<dbReference type="InterPro" id="IPR017972">
    <property type="entry name" value="Cyt_P450_CS"/>
</dbReference>
<reference evidence="12 13" key="1">
    <citation type="submission" date="2024-01" db="EMBL/GenBank/DDBJ databases">
        <title>A draft genome for a cacao thread blight-causing isolate of Paramarasmius palmivorus.</title>
        <authorList>
            <person name="Baruah I.K."/>
            <person name="Bukari Y."/>
            <person name="Amoako-Attah I."/>
            <person name="Meinhardt L.W."/>
            <person name="Bailey B.A."/>
            <person name="Cohen S.P."/>
        </authorList>
    </citation>
    <scope>NUCLEOTIDE SEQUENCE [LARGE SCALE GENOMIC DNA]</scope>
    <source>
        <strain evidence="12 13">GH-12</strain>
    </source>
</reference>
<dbReference type="GO" id="GO:0016705">
    <property type="term" value="F:oxidoreductase activity, acting on paired donors, with incorporation or reduction of molecular oxygen"/>
    <property type="evidence" value="ECO:0007669"/>
    <property type="project" value="InterPro"/>
</dbReference>
<dbReference type="InterPro" id="IPR002401">
    <property type="entry name" value="Cyt_P450_E_grp-I"/>
</dbReference>
<dbReference type="Proteomes" id="UP001383192">
    <property type="component" value="Unassembled WGS sequence"/>
</dbReference>
<dbReference type="InterPro" id="IPR001128">
    <property type="entry name" value="Cyt_P450"/>
</dbReference>
<comment type="similarity">
    <text evidence="3 10">Belongs to the cytochrome P450 family.</text>
</comment>
<dbReference type="PANTHER" id="PTHR46300">
    <property type="entry name" value="P450, PUTATIVE (EUROFUNG)-RELATED-RELATED"/>
    <property type="match status" value="1"/>
</dbReference>
<gene>
    <name evidence="12" type="ORF">VNI00_006235</name>
</gene>
<dbReference type="Pfam" id="PF00067">
    <property type="entry name" value="p450"/>
    <property type="match status" value="1"/>
</dbReference>
<dbReference type="SUPFAM" id="SSF48264">
    <property type="entry name" value="Cytochrome P450"/>
    <property type="match status" value="1"/>
</dbReference>